<dbReference type="Proteomes" id="UP001153642">
    <property type="component" value="Unassembled WGS sequence"/>
</dbReference>
<evidence type="ECO:0000313" key="2">
    <source>
        <dbReference type="Proteomes" id="UP001153642"/>
    </source>
</evidence>
<sequence>MKEEKRINISTKKHVRQLYTVNSNLKEVYNECQYYMSHTELKEFYEKSFFSKNNFSNNLYSYLKVRNKGVLFITDLKTSYFISCLTFQLIFQKNKIRFLFKKALKLEERNFELLKKLLKTSVLPESLVPILKNHHDSQATRIAAIKKVLKDQQ</sequence>
<keyword evidence="2" id="KW-1185">Reference proteome</keyword>
<evidence type="ECO:0000313" key="1">
    <source>
        <dbReference type="EMBL" id="MDG3586418.1"/>
    </source>
</evidence>
<name>A0ABT6FT23_9FLAO</name>
<proteinExistence type="predicted"/>
<comment type="caution">
    <text evidence="1">The sequence shown here is derived from an EMBL/GenBank/DDBJ whole genome shotgun (WGS) entry which is preliminary data.</text>
</comment>
<reference evidence="1" key="1">
    <citation type="submission" date="2022-11" db="EMBL/GenBank/DDBJ databases">
        <title>High-quality draft genome sequence of Galbibacter sp. strain CMA-7.</title>
        <authorList>
            <person name="Wei L."/>
            <person name="Dong C."/>
            <person name="Shao Z."/>
        </authorList>
    </citation>
    <scope>NUCLEOTIDE SEQUENCE</scope>
    <source>
        <strain evidence="1">CMA-7</strain>
    </source>
</reference>
<organism evidence="1 2">
    <name type="scientific">Galbibacter pacificus</name>
    <dbReference type="NCBI Taxonomy" id="2996052"/>
    <lineage>
        <taxon>Bacteria</taxon>
        <taxon>Pseudomonadati</taxon>
        <taxon>Bacteroidota</taxon>
        <taxon>Flavobacteriia</taxon>
        <taxon>Flavobacteriales</taxon>
        <taxon>Flavobacteriaceae</taxon>
        <taxon>Galbibacter</taxon>
    </lineage>
</organism>
<protein>
    <submittedName>
        <fullName evidence="1">Uncharacterized protein</fullName>
    </submittedName>
</protein>
<dbReference type="RefSeq" id="WP_277899682.1">
    <property type="nucleotide sequence ID" value="NZ_JAPMUA010000003.1"/>
</dbReference>
<gene>
    <name evidence="1" type="ORF">OSR52_11095</name>
</gene>
<accession>A0ABT6FT23</accession>
<dbReference type="EMBL" id="JAPMUA010000003">
    <property type="protein sequence ID" value="MDG3586418.1"/>
    <property type="molecule type" value="Genomic_DNA"/>
</dbReference>